<sequence length="804" mass="88298">MTRKFTLPRTIERVMFAFIIPGLLLAPAILLSLVLPAQAQEELEYRWKQIQGPNVIGHIKPVGVGMAGNGKWITSRAYLNGNRSDFRSGNGVEKQPDVPWGADFRASLNEHRRAFDLPAYRNGVLDNTRIFGDAESVKTANDKHFFYSRNAEIDNSGTIYSVFIGGITRKTPGASSIEPFLGTAHLTGDAAFLEALTADMGVNDDGVIWRIGWGEVDPEHGEIVSPEHDSRGGWRLQRYTDDGRWERTSGWGLRVDVDPDGNPWVVNNLGHIWYWDGSTWHRIGGEASDIAVGSEGTVWMVQKETGKVARLRAWQKGSTEALWEIYSDFPDDFEAVYIAAGASGQAIVSDNKGRLWRAVIDFRKPTADIETATTAIQVDNMRDIAATGPVTERTTKRTRQNLRMDDGGAISTWFLVGNAAAAGLDAPLVIDEATRKMLQGELGDIDLEAELNVTVGAAEDGCLISNWDGQRSQFSICLSADYANLSLQIGRELVSVPVGDVAGKLQHLVLALAHEGEDKELTARLWLNGTAYGPWFMDGAVSPNEELRIDLIVGALAPGQKVFGGRIGTTRIWADSPDPELISKAPFVDQIDHPSLPGYRDLVAEAAMTPSDGTIHMTDPSYLPARMWSRMGVDTFKPVPRENTKQQEGGGNSLTKALDVVADFEMPDIFRFRINESVSVGLPPTLTIFKDGEEGISETNFVQTGRNTYRGLVSPVAGEQGPFEIEIETAAVQQAFNGRTREIETRSVRIGSERLYEVSPYPEFGLNQQEFGTKLSERLARMKVNGSSEAKVAVSDSFAFENMA</sequence>
<protein>
    <submittedName>
        <fullName evidence="1">Uncharacterized protein</fullName>
    </submittedName>
</protein>
<accession>A0A1X7BUL1</accession>
<proteinExistence type="predicted"/>
<reference evidence="1 2" key="1">
    <citation type="submission" date="2017-03" db="EMBL/GenBank/DDBJ databases">
        <authorList>
            <person name="Afonso C.L."/>
            <person name="Miller P.J."/>
            <person name="Scott M.A."/>
            <person name="Spackman E."/>
            <person name="Goraichik I."/>
            <person name="Dimitrov K.M."/>
            <person name="Suarez D.L."/>
            <person name="Swayne D.E."/>
        </authorList>
    </citation>
    <scope>NUCLEOTIDE SEQUENCE [LARGE SCALE GENOMIC DNA]</scope>
    <source>
        <strain evidence="1 2">CECT 7745</strain>
    </source>
</reference>
<dbReference type="EMBL" id="FWXB01000013">
    <property type="protein sequence ID" value="SMC13381.1"/>
    <property type="molecule type" value="Genomic_DNA"/>
</dbReference>
<dbReference type="SUPFAM" id="SSF63829">
    <property type="entry name" value="Calcium-dependent phosphotriesterase"/>
    <property type="match status" value="1"/>
</dbReference>
<gene>
    <name evidence="1" type="ORF">ROA7745_03227</name>
</gene>
<name>A0A1X7BUL1_9RHOB</name>
<evidence type="ECO:0000313" key="1">
    <source>
        <dbReference type="EMBL" id="SMC13381.1"/>
    </source>
</evidence>
<keyword evidence="2" id="KW-1185">Reference proteome</keyword>
<dbReference type="Pfam" id="PF19193">
    <property type="entry name" value="Tectonin"/>
    <property type="match status" value="1"/>
</dbReference>
<evidence type="ECO:0000313" key="2">
    <source>
        <dbReference type="Proteomes" id="UP000193224"/>
    </source>
</evidence>
<organism evidence="1 2">
    <name type="scientific">Roseovarius aestuarii</name>
    <dbReference type="NCBI Taxonomy" id="475083"/>
    <lineage>
        <taxon>Bacteria</taxon>
        <taxon>Pseudomonadati</taxon>
        <taxon>Pseudomonadota</taxon>
        <taxon>Alphaproteobacteria</taxon>
        <taxon>Rhodobacterales</taxon>
        <taxon>Roseobacteraceae</taxon>
        <taxon>Roseovarius</taxon>
    </lineage>
</organism>
<dbReference type="OrthoDB" id="7365053at2"/>
<dbReference type="Proteomes" id="UP000193224">
    <property type="component" value="Unassembled WGS sequence"/>
</dbReference>
<dbReference type="AlphaFoldDB" id="A0A1X7BUL1"/>
<dbReference type="RefSeq" id="WP_139836450.1">
    <property type="nucleotide sequence ID" value="NZ_FWXB01000013.1"/>
</dbReference>
<dbReference type="InterPro" id="IPR006624">
    <property type="entry name" value="Beta-propeller_rpt_TECPR"/>
</dbReference>